<dbReference type="RefSeq" id="WP_276303267.1">
    <property type="nucleotide sequence ID" value="NZ_CP119992.1"/>
</dbReference>
<dbReference type="Gene3D" id="1.10.3210.50">
    <property type="match status" value="1"/>
</dbReference>
<evidence type="ECO:0000256" key="1">
    <source>
        <dbReference type="SAM" id="MobiDB-lite"/>
    </source>
</evidence>
<sequence length="90" mass="10028">MDAVRERARPPTTSTRWARSGSAASSPTAGRSAIRCTGEDGRDQLAHIESKILSLRDRMYTARGRELAEERHAVVARFVERFEAEVAGER</sequence>
<feature type="compositionally biased region" description="Polar residues" evidence="1">
    <location>
        <begin position="11"/>
        <end position="29"/>
    </location>
</feature>
<feature type="region of interest" description="Disordered" evidence="1">
    <location>
        <begin position="1"/>
        <end position="38"/>
    </location>
</feature>
<keyword evidence="3" id="KW-1185">Reference proteome</keyword>
<dbReference type="Proteomes" id="UP001596547">
    <property type="component" value="Unassembled WGS sequence"/>
</dbReference>
<dbReference type="SUPFAM" id="SSF109604">
    <property type="entry name" value="HD-domain/PDEase-like"/>
    <property type="match status" value="1"/>
</dbReference>
<gene>
    <name evidence="2" type="ORF">ACFQPE_11900</name>
</gene>
<dbReference type="EMBL" id="JBHTBF010000002">
    <property type="protein sequence ID" value="MFC7317486.1"/>
    <property type="molecule type" value="Genomic_DNA"/>
</dbReference>
<dbReference type="GeneID" id="79315843"/>
<name>A0ABD6ABE8_9EURY</name>
<reference evidence="2 3" key="1">
    <citation type="journal article" date="2019" name="Int. J. Syst. Evol. Microbiol.">
        <title>The Global Catalogue of Microorganisms (GCM) 10K type strain sequencing project: providing services to taxonomists for standard genome sequencing and annotation.</title>
        <authorList>
            <consortium name="The Broad Institute Genomics Platform"/>
            <consortium name="The Broad Institute Genome Sequencing Center for Infectious Disease"/>
            <person name="Wu L."/>
            <person name="Ma J."/>
        </authorList>
    </citation>
    <scope>NUCLEOTIDE SEQUENCE [LARGE SCALE GENOMIC DNA]</scope>
    <source>
        <strain evidence="2 3">PSR21</strain>
    </source>
</reference>
<dbReference type="AlphaFoldDB" id="A0ABD6ABE8"/>
<comment type="caution">
    <text evidence="2">The sequence shown here is derived from an EMBL/GenBank/DDBJ whole genome shotgun (WGS) entry which is preliminary data.</text>
</comment>
<accession>A0ABD6ABE8</accession>
<evidence type="ECO:0000313" key="3">
    <source>
        <dbReference type="Proteomes" id="UP001596547"/>
    </source>
</evidence>
<organism evidence="2 3">
    <name type="scientific">Halomarina halobia</name>
    <dbReference type="NCBI Taxonomy" id="3033386"/>
    <lineage>
        <taxon>Archaea</taxon>
        <taxon>Methanobacteriati</taxon>
        <taxon>Methanobacteriota</taxon>
        <taxon>Stenosarchaea group</taxon>
        <taxon>Halobacteria</taxon>
        <taxon>Halobacteriales</taxon>
        <taxon>Natronomonadaceae</taxon>
        <taxon>Halomarina</taxon>
    </lineage>
</organism>
<evidence type="ECO:0000313" key="2">
    <source>
        <dbReference type="EMBL" id="MFC7317486.1"/>
    </source>
</evidence>
<proteinExistence type="predicted"/>
<protein>
    <submittedName>
        <fullName evidence="2">Uncharacterized protein</fullName>
    </submittedName>
</protein>